<comment type="caution">
    <text evidence="1">The sequence shown here is derived from an EMBL/GenBank/DDBJ whole genome shotgun (WGS) entry which is preliminary data.</text>
</comment>
<protein>
    <submittedName>
        <fullName evidence="1">Uncharacterized protein</fullName>
    </submittedName>
</protein>
<evidence type="ECO:0000313" key="2">
    <source>
        <dbReference type="Proteomes" id="UP001243375"/>
    </source>
</evidence>
<dbReference type="EMBL" id="JASBWU010000012">
    <property type="protein sequence ID" value="KAJ9117464.1"/>
    <property type="molecule type" value="Genomic_DNA"/>
</dbReference>
<dbReference type="Proteomes" id="UP001243375">
    <property type="component" value="Unassembled WGS sequence"/>
</dbReference>
<evidence type="ECO:0000313" key="1">
    <source>
        <dbReference type="EMBL" id="KAJ9117464.1"/>
    </source>
</evidence>
<reference evidence="1" key="1">
    <citation type="submission" date="2023-04" db="EMBL/GenBank/DDBJ databases">
        <title>Draft Genome sequencing of Naganishia species isolated from polar environments using Oxford Nanopore Technology.</title>
        <authorList>
            <person name="Leo P."/>
            <person name="Venkateswaran K."/>
        </authorList>
    </citation>
    <scope>NUCLEOTIDE SEQUENCE</scope>
    <source>
        <strain evidence="1">MNA-CCFEE 5425</strain>
    </source>
</reference>
<organism evidence="1 2">
    <name type="scientific">Naganishia vaughanmartiniae</name>
    <dbReference type="NCBI Taxonomy" id="1424756"/>
    <lineage>
        <taxon>Eukaryota</taxon>
        <taxon>Fungi</taxon>
        <taxon>Dikarya</taxon>
        <taxon>Basidiomycota</taxon>
        <taxon>Agaricomycotina</taxon>
        <taxon>Tremellomycetes</taxon>
        <taxon>Filobasidiales</taxon>
        <taxon>Filobasidiaceae</taxon>
        <taxon>Naganishia</taxon>
    </lineage>
</organism>
<name>A0ACC2X2A6_9TREE</name>
<accession>A0ACC2X2A6</accession>
<sequence>MVKSAVVVANPTYTPVIHPAQPFQTFNSRMPHPGPSIPPSVPRPSTIPAEQSEQSRPAAADAAGCVDQAGAVAW</sequence>
<keyword evidence="2" id="KW-1185">Reference proteome</keyword>
<proteinExistence type="predicted"/>
<gene>
    <name evidence="1" type="ORF">QFC22_004314</name>
</gene>